<evidence type="ECO:0000256" key="1">
    <source>
        <dbReference type="SAM" id="Phobius"/>
    </source>
</evidence>
<dbReference type="VEuPathDB" id="FungiDB:BO72DRAFT_303606"/>
<keyword evidence="3" id="KW-1185">Reference proteome</keyword>
<dbReference type="Proteomes" id="UP000249789">
    <property type="component" value="Unassembled WGS sequence"/>
</dbReference>
<reference evidence="2 3" key="1">
    <citation type="submission" date="2018-02" db="EMBL/GenBank/DDBJ databases">
        <title>The genomes of Aspergillus section Nigri reveals drivers in fungal speciation.</title>
        <authorList>
            <consortium name="DOE Joint Genome Institute"/>
            <person name="Vesth T.C."/>
            <person name="Nybo J."/>
            <person name="Theobald S."/>
            <person name="Brandl J."/>
            <person name="Frisvad J.C."/>
            <person name="Nielsen K.F."/>
            <person name="Lyhne E.K."/>
            <person name="Kogle M.E."/>
            <person name="Kuo A."/>
            <person name="Riley R."/>
            <person name="Clum A."/>
            <person name="Nolan M."/>
            <person name="Lipzen A."/>
            <person name="Salamov A."/>
            <person name="Henrissat B."/>
            <person name="Wiebenga A."/>
            <person name="De vries R.P."/>
            <person name="Grigoriev I.V."/>
            <person name="Mortensen U.H."/>
            <person name="Andersen M.R."/>
            <person name="Baker S.E."/>
        </authorList>
    </citation>
    <scope>NUCLEOTIDE SEQUENCE [LARGE SCALE GENOMIC DNA]</scope>
    <source>
        <strain evidence="2 3">CBS 313.89</strain>
    </source>
</reference>
<dbReference type="RefSeq" id="XP_040804397.1">
    <property type="nucleotide sequence ID" value="XM_040940457.1"/>
</dbReference>
<name>A0A8G1W1G7_9EURO</name>
<protein>
    <submittedName>
        <fullName evidence="2">Uncharacterized protein</fullName>
    </submittedName>
</protein>
<keyword evidence="1" id="KW-0472">Membrane</keyword>
<keyword evidence="1" id="KW-1133">Transmembrane helix</keyword>
<dbReference type="AlphaFoldDB" id="A0A8G1W1G7"/>
<evidence type="ECO:0000313" key="3">
    <source>
        <dbReference type="Proteomes" id="UP000249789"/>
    </source>
</evidence>
<sequence>MTVTEAPWIGVSVPLNSIGRLGLDTSGGEAVRPFSWPLQATRPSKALPGAPPFASLSVEPHTARLRSLLIFFAQLTPALLPFPFPPLIRISVNRHHPHPSKCPTSRRKLMLLILPLPHALTGLVLSVNYVSIIYPH</sequence>
<feature type="transmembrane region" description="Helical" evidence="1">
    <location>
        <begin position="109"/>
        <end position="134"/>
    </location>
</feature>
<proteinExistence type="predicted"/>
<evidence type="ECO:0000313" key="2">
    <source>
        <dbReference type="EMBL" id="RAK80387.1"/>
    </source>
</evidence>
<organism evidence="2 3">
    <name type="scientific">Aspergillus fijiensis CBS 313.89</name>
    <dbReference type="NCBI Taxonomy" id="1448319"/>
    <lineage>
        <taxon>Eukaryota</taxon>
        <taxon>Fungi</taxon>
        <taxon>Dikarya</taxon>
        <taxon>Ascomycota</taxon>
        <taxon>Pezizomycotina</taxon>
        <taxon>Eurotiomycetes</taxon>
        <taxon>Eurotiomycetidae</taxon>
        <taxon>Eurotiales</taxon>
        <taxon>Aspergillaceae</taxon>
        <taxon>Aspergillus</taxon>
    </lineage>
</organism>
<gene>
    <name evidence="2" type="ORF">BO72DRAFT_303606</name>
</gene>
<dbReference type="EMBL" id="KZ824629">
    <property type="protein sequence ID" value="RAK80387.1"/>
    <property type="molecule type" value="Genomic_DNA"/>
</dbReference>
<dbReference type="GeneID" id="63857790"/>
<keyword evidence="1" id="KW-0812">Transmembrane</keyword>
<accession>A0A8G1W1G7</accession>